<evidence type="ECO:0008006" key="3">
    <source>
        <dbReference type="Google" id="ProtNLM"/>
    </source>
</evidence>
<sequence>ETVLIYLWYIGHQTASFWDVADRFDISLSSVNRIICRVTLFLSNLSPQIIKWPTEDEKRTIEGHFRESGFPNIIGTIDGCHIKVDKPENDPDSYINRKGYYSIQVKINLIDHFII</sequence>
<evidence type="ECO:0000313" key="1">
    <source>
        <dbReference type="EMBL" id="KAJ8927705.1"/>
    </source>
</evidence>
<dbReference type="EMBL" id="JANEYF010005548">
    <property type="protein sequence ID" value="KAJ8927705.1"/>
    <property type="molecule type" value="Genomic_DNA"/>
</dbReference>
<proteinExistence type="predicted"/>
<evidence type="ECO:0000313" key="2">
    <source>
        <dbReference type="Proteomes" id="UP001162156"/>
    </source>
</evidence>
<gene>
    <name evidence="1" type="ORF">NQ314_019802</name>
</gene>
<feature type="non-terminal residue" evidence="1">
    <location>
        <position position="1"/>
    </location>
</feature>
<dbReference type="AlphaFoldDB" id="A0AAV8WN45"/>
<organism evidence="1 2">
    <name type="scientific">Rhamnusium bicolor</name>
    <dbReference type="NCBI Taxonomy" id="1586634"/>
    <lineage>
        <taxon>Eukaryota</taxon>
        <taxon>Metazoa</taxon>
        <taxon>Ecdysozoa</taxon>
        <taxon>Arthropoda</taxon>
        <taxon>Hexapoda</taxon>
        <taxon>Insecta</taxon>
        <taxon>Pterygota</taxon>
        <taxon>Neoptera</taxon>
        <taxon>Endopterygota</taxon>
        <taxon>Coleoptera</taxon>
        <taxon>Polyphaga</taxon>
        <taxon>Cucujiformia</taxon>
        <taxon>Chrysomeloidea</taxon>
        <taxon>Cerambycidae</taxon>
        <taxon>Lepturinae</taxon>
        <taxon>Rhagiini</taxon>
        <taxon>Rhamnusium</taxon>
    </lineage>
</organism>
<reference evidence="1" key="1">
    <citation type="journal article" date="2023" name="Insect Mol. Biol.">
        <title>Genome sequencing provides insights into the evolution of gene families encoding plant cell wall-degrading enzymes in longhorned beetles.</title>
        <authorList>
            <person name="Shin N.R."/>
            <person name="Okamura Y."/>
            <person name="Kirsch R."/>
            <person name="Pauchet Y."/>
        </authorList>
    </citation>
    <scope>NUCLEOTIDE SEQUENCE</scope>
    <source>
        <strain evidence="1">RBIC_L_NR</strain>
    </source>
</reference>
<protein>
    <recommendedName>
        <fullName evidence="3">Nuclease HARBI1</fullName>
    </recommendedName>
</protein>
<dbReference type="Proteomes" id="UP001162156">
    <property type="component" value="Unassembled WGS sequence"/>
</dbReference>
<name>A0AAV8WN45_9CUCU</name>
<keyword evidence="2" id="KW-1185">Reference proteome</keyword>
<comment type="caution">
    <text evidence="1">The sequence shown here is derived from an EMBL/GenBank/DDBJ whole genome shotgun (WGS) entry which is preliminary data.</text>
</comment>
<accession>A0AAV8WN45</accession>